<sequence>MDVLDTVRPAAGVAASRRSSRWIVRLAGLLAAVAALLLVALLSLAVGAKPIPPGTVVHELLHYDGSDDGVVIYSLRLPRTALGLAVGAGLGLAGALMQALTRNPLADPGLLGVNAGAAAAVVAAIGVVGVRSASGYVWFALAGAAVAAVGVYLLGSRGRSAATPVRLALAGAAISAVLESFISGLVLTDQRTFNDFRFWSVGAIAGRDLTVLWQTGPFLLAGAVLALGLARPLNAIALGDDAGRALGAHLGRTRVLGILAITLLCGAATAAAGPIGFVGLAVPHLVRAITGPDQRWVLPYSMVLAPALLLAADIVGRVVARPGEIEVGIVTAFVGAPVLVLLARRRRLVAL</sequence>
<comment type="similarity">
    <text evidence="2">Belongs to the binding-protein-dependent transport system permease family. FecCD subfamily.</text>
</comment>
<evidence type="ECO:0000256" key="5">
    <source>
        <dbReference type="ARBA" id="ARBA00022692"/>
    </source>
</evidence>
<feature type="transmembrane region" description="Helical" evidence="8">
    <location>
        <begin position="26"/>
        <end position="46"/>
    </location>
</feature>
<evidence type="ECO:0000256" key="4">
    <source>
        <dbReference type="ARBA" id="ARBA00022475"/>
    </source>
</evidence>
<dbReference type="FunFam" id="1.10.3470.10:FF:000001">
    <property type="entry name" value="Vitamin B12 ABC transporter permease BtuC"/>
    <property type="match status" value="1"/>
</dbReference>
<feature type="transmembrane region" description="Helical" evidence="8">
    <location>
        <begin position="136"/>
        <end position="155"/>
    </location>
</feature>
<evidence type="ECO:0000256" key="6">
    <source>
        <dbReference type="ARBA" id="ARBA00022989"/>
    </source>
</evidence>
<feature type="transmembrane region" description="Helical" evidence="8">
    <location>
        <begin position="80"/>
        <end position="97"/>
    </location>
</feature>
<feature type="transmembrane region" description="Helical" evidence="8">
    <location>
        <begin position="255"/>
        <end position="277"/>
    </location>
</feature>
<keyword evidence="3" id="KW-0813">Transport</keyword>
<evidence type="ECO:0000313" key="10">
    <source>
        <dbReference type="Proteomes" id="UP000642748"/>
    </source>
</evidence>
<dbReference type="GO" id="GO:0005886">
    <property type="term" value="C:plasma membrane"/>
    <property type="evidence" value="ECO:0007669"/>
    <property type="project" value="UniProtKB-SubCell"/>
</dbReference>
<feature type="transmembrane region" description="Helical" evidence="8">
    <location>
        <begin position="167"/>
        <end position="187"/>
    </location>
</feature>
<keyword evidence="10" id="KW-1185">Reference proteome</keyword>
<evidence type="ECO:0000313" key="9">
    <source>
        <dbReference type="EMBL" id="GIH20060.1"/>
    </source>
</evidence>
<keyword evidence="7 8" id="KW-0472">Membrane</keyword>
<dbReference type="InterPro" id="IPR037294">
    <property type="entry name" value="ABC_BtuC-like"/>
</dbReference>
<evidence type="ECO:0000256" key="3">
    <source>
        <dbReference type="ARBA" id="ARBA00022448"/>
    </source>
</evidence>
<feature type="transmembrane region" description="Helical" evidence="8">
    <location>
        <begin position="297"/>
        <end position="315"/>
    </location>
</feature>
<dbReference type="GO" id="GO:0033214">
    <property type="term" value="P:siderophore-iron import into cell"/>
    <property type="evidence" value="ECO:0007669"/>
    <property type="project" value="TreeGrafter"/>
</dbReference>
<dbReference type="EMBL" id="BONZ01000088">
    <property type="protein sequence ID" value="GIH20060.1"/>
    <property type="molecule type" value="Genomic_DNA"/>
</dbReference>
<keyword evidence="6 8" id="KW-1133">Transmembrane helix</keyword>
<protein>
    <submittedName>
        <fullName evidence="9">Iron ABC transporter permease</fullName>
    </submittedName>
</protein>
<gene>
    <name evidence="9" type="ORF">Raf01_82320</name>
</gene>
<feature type="transmembrane region" description="Helical" evidence="8">
    <location>
        <begin position="109"/>
        <end position="130"/>
    </location>
</feature>
<dbReference type="GO" id="GO:0022857">
    <property type="term" value="F:transmembrane transporter activity"/>
    <property type="evidence" value="ECO:0007669"/>
    <property type="project" value="InterPro"/>
</dbReference>
<evidence type="ECO:0000256" key="8">
    <source>
        <dbReference type="SAM" id="Phobius"/>
    </source>
</evidence>
<feature type="transmembrane region" description="Helical" evidence="8">
    <location>
        <begin position="327"/>
        <end position="344"/>
    </location>
</feature>
<dbReference type="RefSeq" id="WP_239134348.1">
    <property type="nucleotide sequence ID" value="NZ_BONZ01000088.1"/>
</dbReference>
<dbReference type="Gene3D" id="1.10.3470.10">
    <property type="entry name" value="ABC transporter involved in vitamin B12 uptake, BtuC"/>
    <property type="match status" value="1"/>
</dbReference>
<dbReference type="PANTHER" id="PTHR30472">
    <property type="entry name" value="FERRIC ENTEROBACTIN TRANSPORT SYSTEM PERMEASE PROTEIN"/>
    <property type="match status" value="1"/>
</dbReference>
<dbReference type="PANTHER" id="PTHR30472:SF1">
    <property type="entry name" value="FE(3+) DICITRATE TRANSPORT SYSTEM PERMEASE PROTEIN FECC-RELATED"/>
    <property type="match status" value="1"/>
</dbReference>
<keyword evidence="5 8" id="KW-0812">Transmembrane</keyword>
<keyword evidence="4" id="KW-1003">Cell membrane</keyword>
<reference evidence="9" key="1">
    <citation type="submission" date="2021-01" db="EMBL/GenBank/DDBJ databases">
        <title>Whole genome shotgun sequence of Rugosimonospora africana NBRC 104875.</title>
        <authorList>
            <person name="Komaki H."/>
            <person name="Tamura T."/>
        </authorList>
    </citation>
    <scope>NUCLEOTIDE SEQUENCE</scope>
    <source>
        <strain evidence="9">NBRC 104875</strain>
    </source>
</reference>
<dbReference type="AlphaFoldDB" id="A0A8J3R297"/>
<dbReference type="SUPFAM" id="SSF81345">
    <property type="entry name" value="ABC transporter involved in vitamin B12 uptake, BtuC"/>
    <property type="match status" value="1"/>
</dbReference>
<proteinExistence type="inferred from homology"/>
<accession>A0A8J3R297</accession>
<evidence type="ECO:0000256" key="1">
    <source>
        <dbReference type="ARBA" id="ARBA00004651"/>
    </source>
</evidence>
<feature type="transmembrane region" description="Helical" evidence="8">
    <location>
        <begin position="216"/>
        <end position="234"/>
    </location>
</feature>
<dbReference type="Proteomes" id="UP000642748">
    <property type="component" value="Unassembled WGS sequence"/>
</dbReference>
<dbReference type="Pfam" id="PF01032">
    <property type="entry name" value="FecCD"/>
    <property type="match status" value="1"/>
</dbReference>
<comment type="subcellular location">
    <subcellularLocation>
        <location evidence="1">Cell membrane</location>
        <topology evidence="1">Multi-pass membrane protein</topology>
    </subcellularLocation>
</comment>
<comment type="caution">
    <text evidence="9">The sequence shown here is derived from an EMBL/GenBank/DDBJ whole genome shotgun (WGS) entry which is preliminary data.</text>
</comment>
<dbReference type="CDD" id="cd06550">
    <property type="entry name" value="TM_ABC_iron-siderophores_like"/>
    <property type="match status" value="1"/>
</dbReference>
<organism evidence="9 10">
    <name type="scientific">Rugosimonospora africana</name>
    <dbReference type="NCBI Taxonomy" id="556532"/>
    <lineage>
        <taxon>Bacteria</taxon>
        <taxon>Bacillati</taxon>
        <taxon>Actinomycetota</taxon>
        <taxon>Actinomycetes</taxon>
        <taxon>Micromonosporales</taxon>
        <taxon>Micromonosporaceae</taxon>
        <taxon>Rugosimonospora</taxon>
    </lineage>
</organism>
<dbReference type="InterPro" id="IPR000522">
    <property type="entry name" value="ABC_transptr_permease_BtuC"/>
</dbReference>
<name>A0A8J3R297_9ACTN</name>
<evidence type="ECO:0000256" key="2">
    <source>
        <dbReference type="ARBA" id="ARBA00007935"/>
    </source>
</evidence>
<evidence type="ECO:0000256" key="7">
    <source>
        <dbReference type="ARBA" id="ARBA00023136"/>
    </source>
</evidence>